<proteinExistence type="predicted"/>
<dbReference type="GO" id="GO:0045545">
    <property type="term" value="F:syndecan binding"/>
    <property type="evidence" value="ECO:0007669"/>
    <property type="project" value="TreeGrafter"/>
</dbReference>
<dbReference type="Ensembl" id="ENSNVIT00000029670.1">
    <property type="protein sequence ID" value="ENSNVIP00000025587.1"/>
    <property type="gene ID" value="ENSNVIG00000019789.1"/>
</dbReference>
<dbReference type="Proteomes" id="UP000694425">
    <property type="component" value="Unplaced"/>
</dbReference>
<name>A0A8C7BZF8_NEOVI</name>
<dbReference type="SUPFAM" id="SSF50156">
    <property type="entry name" value="PDZ domain-like"/>
    <property type="match status" value="2"/>
</dbReference>
<evidence type="ECO:0000256" key="1">
    <source>
        <dbReference type="ARBA" id="ARBA00022737"/>
    </source>
</evidence>
<dbReference type="GO" id="GO:0030511">
    <property type="term" value="P:positive regulation of transforming growth factor beta receptor signaling pathway"/>
    <property type="evidence" value="ECO:0007669"/>
    <property type="project" value="TreeGrafter"/>
</dbReference>
<keyword evidence="1" id="KW-0677">Repeat</keyword>
<dbReference type="AlphaFoldDB" id="A0A8C7BZF8"/>
<organism evidence="2 3">
    <name type="scientific">Neovison vison</name>
    <name type="common">American mink</name>
    <name type="synonym">Mustela vison</name>
    <dbReference type="NCBI Taxonomy" id="452646"/>
    <lineage>
        <taxon>Eukaryota</taxon>
        <taxon>Metazoa</taxon>
        <taxon>Chordata</taxon>
        <taxon>Craniata</taxon>
        <taxon>Vertebrata</taxon>
        <taxon>Euteleostomi</taxon>
        <taxon>Mammalia</taxon>
        <taxon>Eutheria</taxon>
        <taxon>Laurasiatheria</taxon>
        <taxon>Carnivora</taxon>
        <taxon>Caniformia</taxon>
        <taxon>Musteloidea</taxon>
        <taxon>Mustelidae</taxon>
        <taxon>Mustelinae</taxon>
        <taxon>Neogale</taxon>
    </lineage>
</organism>
<reference evidence="2" key="1">
    <citation type="submission" date="2025-08" db="UniProtKB">
        <authorList>
            <consortium name="Ensembl"/>
        </authorList>
    </citation>
    <scope>IDENTIFICATION</scope>
</reference>
<accession>A0A8C7BZF8</accession>
<dbReference type="InterPro" id="IPR051230">
    <property type="entry name" value="APP-Binding"/>
</dbReference>
<dbReference type="PANTHER" id="PTHR12345:SF10">
    <property type="entry name" value="SYNTENIN-1"/>
    <property type="match status" value="1"/>
</dbReference>
<reference evidence="2" key="2">
    <citation type="submission" date="2025-09" db="UniProtKB">
        <authorList>
            <consortium name="Ensembl"/>
        </authorList>
    </citation>
    <scope>IDENTIFICATION</scope>
</reference>
<dbReference type="GeneTree" id="ENSGT00940000154502"/>
<evidence type="ECO:0000313" key="3">
    <source>
        <dbReference type="Proteomes" id="UP000694425"/>
    </source>
</evidence>
<dbReference type="PANTHER" id="PTHR12345">
    <property type="entry name" value="SYNTENIN RELATED"/>
    <property type="match status" value="1"/>
</dbReference>
<dbReference type="InterPro" id="IPR036034">
    <property type="entry name" value="PDZ_sf"/>
</dbReference>
<sequence length="281" mass="31117">MSSFSCSLPLHFSPYPPLEDLNVDKVIQAQTAFSANPANPAILPEASASSSQDGNLYPKSYPELSQDMGLSLNEEEIHANMALFGLYSGFITVNSVRIHRAEIKERIHEIILCNDQDGKIGFRLNSIDNSLFVQLVQANSPVSLVGLRFGDQVLQTTHEVLKQAFGEMIIMTVHDRPFEWTITRHENSTGCVGFIFKNGRKTSTVKDSSAARNGLLSERNICEVNGQNVIGPKDSQLADILSTSETVVTITIMPAFIFEHIIKWMAPSIMKSLRDHTIPEV</sequence>
<evidence type="ECO:0008006" key="4">
    <source>
        <dbReference type="Google" id="ProtNLM"/>
    </source>
</evidence>
<dbReference type="GO" id="GO:0005737">
    <property type="term" value="C:cytoplasm"/>
    <property type="evidence" value="ECO:0007669"/>
    <property type="project" value="TreeGrafter"/>
</dbReference>
<dbReference type="Gene3D" id="2.30.42.10">
    <property type="match status" value="2"/>
</dbReference>
<dbReference type="FunFam" id="2.30.42.10:FF:000043">
    <property type="entry name" value="Syntenin-1 isoform X1"/>
    <property type="match status" value="1"/>
</dbReference>
<evidence type="ECO:0000313" key="2">
    <source>
        <dbReference type="Ensembl" id="ENSNVIP00000025587.1"/>
    </source>
</evidence>
<protein>
    <recommendedName>
        <fullName evidence="4">PDZ domain-containing protein</fullName>
    </recommendedName>
</protein>
<keyword evidence="3" id="KW-1185">Reference proteome</keyword>
<dbReference type="GO" id="GO:0005886">
    <property type="term" value="C:plasma membrane"/>
    <property type="evidence" value="ECO:0007669"/>
    <property type="project" value="TreeGrafter"/>
</dbReference>